<gene>
    <name evidence="7" type="ORF">RJT34_29610</name>
</gene>
<dbReference type="CDD" id="cd02892">
    <property type="entry name" value="SQCY_1"/>
    <property type="match status" value="1"/>
</dbReference>
<dbReference type="InterPro" id="IPR002365">
    <property type="entry name" value="Terpene_synthase_CS"/>
</dbReference>
<sequence>MWKLKVSESIEEEWIRSVNDHIGRQFWEFDPHLGTKEERARVEQVRNEFNKNRFKSKHSSDLLMRLQFQREKGSRMNVRKVKIEREEDISEELVGITLKRALRSYATLQAHHGFWPGDYGGPLFLLPGLVIGLSVTGVLNAILTAEHQREMRRYLLNHQNKDGGWGLHIEGPSTMLCTALNYVTLRLLGEEIDGGDGAIQKARRWILDRGGAISISSWGKLWLSVLGVYEWSGMKPIPPEIWLLPYFVPLHPGRMWCHTRQVYLPMSYLYGTRFVGPINFTVLSLRKELYTLPYHLLDWNKAKSLCAKEDLYHPCPMVQNILWGVLHSVGEPLLVHWPCSKLRRKALHHVMQHIRYEDQNTNYICIGPVNKILNMICCWLENPNSEAYKYHISRIKDYLWVAEDGMKMQGYNGSQFWDVALSVQAILATNLEDEYGSMLKKANNFIKCSQVTTNSSGNPSYWYRHISKGGWTFSTPDNGWPVSDCTAEGLKAAILLSKLPFETVGKGVETKRLYDAVNYILSMQNTNGGFASYELTRSYTWLEKINPAETFEDIMIDYQYVECTSAAIQGLALFTQRYPRYRRKEIETCINKAAKYIESIQLADGSWYGSWGICYTYGTWFGIKGLTAAGKRYKDSYSIRRACDFLLSKQNLCGGWGESYISCQKRVYTNLEGNKSHIVNTAWAMLALIEAGQAQRDPTPLHRAAKLLINSQMENGEFPQQEIMGVFNKNCTISYSAYRNIFPIWALGEYRSRVLRYPNKGSIATG</sequence>
<proteinExistence type="inferred from homology"/>
<evidence type="ECO:0000256" key="2">
    <source>
        <dbReference type="ARBA" id="ARBA00022737"/>
    </source>
</evidence>
<dbReference type="GO" id="GO:0005811">
    <property type="term" value="C:lipid droplet"/>
    <property type="evidence" value="ECO:0007669"/>
    <property type="project" value="InterPro"/>
</dbReference>
<evidence type="ECO:0000256" key="1">
    <source>
        <dbReference type="ARBA" id="ARBA00009755"/>
    </source>
</evidence>
<dbReference type="FunFam" id="1.50.10.20:FF:000022">
    <property type="entry name" value="Terpene cyclase/mutase family member"/>
    <property type="match status" value="1"/>
</dbReference>
<protein>
    <recommendedName>
        <fullName evidence="4">Terpene cyclase/mutase family member</fullName>
        <ecNumber evidence="4">5.4.99.-</ecNumber>
    </recommendedName>
</protein>
<evidence type="ECO:0000313" key="8">
    <source>
        <dbReference type="Proteomes" id="UP001359559"/>
    </source>
</evidence>
<dbReference type="EMBL" id="JAYKXN010000007">
    <property type="protein sequence ID" value="KAK7272778.1"/>
    <property type="molecule type" value="Genomic_DNA"/>
</dbReference>
<dbReference type="AlphaFoldDB" id="A0AAN9FIY0"/>
<comment type="caution">
    <text evidence="7">The sequence shown here is derived from an EMBL/GenBank/DDBJ whole genome shotgun (WGS) entry which is preliminary data.</text>
</comment>
<dbReference type="InterPro" id="IPR008930">
    <property type="entry name" value="Terpenoid_cyclase/PrenylTrfase"/>
</dbReference>
<dbReference type="InterPro" id="IPR032697">
    <property type="entry name" value="SQ_cyclase_N"/>
</dbReference>
<feature type="domain" description="Squalene cyclase C-terminal" evidence="5">
    <location>
        <begin position="414"/>
        <end position="751"/>
    </location>
</feature>
<feature type="domain" description="Squalene cyclase N-terminal" evidence="6">
    <location>
        <begin position="139"/>
        <end position="368"/>
    </location>
</feature>
<dbReference type="PANTHER" id="PTHR11764">
    <property type="entry name" value="TERPENE CYCLASE/MUTASE FAMILY MEMBER"/>
    <property type="match status" value="1"/>
</dbReference>
<dbReference type="GO" id="GO:0016104">
    <property type="term" value="P:triterpenoid biosynthetic process"/>
    <property type="evidence" value="ECO:0007669"/>
    <property type="project" value="InterPro"/>
</dbReference>
<dbReference type="PANTHER" id="PTHR11764:SF44">
    <property type="entry name" value="LANOSTEROL SYNTHASE"/>
    <property type="match status" value="1"/>
</dbReference>
<evidence type="ECO:0000256" key="4">
    <source>
        <dbReference type="RuleBase" id="RU362003"/>
    </source>
</evidence>
<dbReference type="PROSITE" id="PS01074">
    <property type="entry name" value="TERPENE_SYNTHASES"/>
    <property type="match status" value="1"/>
</dbReference>
<dbReference type="SFLD" id="SFLDG01016">
    <property type="entry name" value="Prenyltransferase_Like_2"/>
    <property type="match status" value="1"/>
</dbReference>
<name>A0AAN9FIY0_CLITE</name>
<keyword evidence="8" id="KW-1185">Reference proteome</keyword>
<evidence type="ECO:0000259" key="6">
    <source>
        <dbReference type="Pfam" id="PF13249"/>
    </source>
</evidence>
<keyword evidence="2" id="KW-0677">Repeat</keyword>
<dbReference type="InterPro" id="IPR032696">
    <property type="entry name" value="SQ_cyclase_C"/>
</dbReference>
<dbReference type="Pfam" id="PF13249">
    <property type="entry name" value="SQHop_cyclase_N"/>
    <property type="match status" value="1"/>
</dbReference>
<dbReference type="Proteomes" id="UP001359559">
    <property type="component" value="Unassembled WGS sequence"/>
</dbReference>
<comment type="similarity">
    <text evidence="1 4">Belongs to the terpene cyclase/mutase family.</text>
</comment>
<dbReference type="FunFam" id="1.50.10.20:FF:000002">
    <property type="entry name" value="Terpene cyclase/mutase family member"/>
    <property type="match status" value="1"/>
</dbReference>
<evidence type="ECO:0000256" key="3">
    <source>
        <dbReference type="ARBA" id="ARBA00023235"/>
    </source>
</evidence>
<dbReference type="SUPFAM" id="SSF48239">
    <property type="entry name" value="Terpenoid cyclases/Protein prenyltransferases"/>
    <property type="match status" value="2"/>
</dbReference>
<dbReference type="Pfam" id="PF13243">
    <property type="entry name" value="SQHop_cyclase_C"/>
    <property type="match status" value="1"/>
</dbReference>
<dbReference type="InterPro" id="IPR018333">
    <property type="entry name" value="Squalene_cyclase"/>
</dbReference>
<reference evidence="7 8" key="1">
    <citation type="submission" date="2024-01" db="EMBL/GenBank/DDBJ databases">
        <title>The genomes of 5 underutilized Papilionoideae crops provide insights into root nodulation and disease resistance.</title>
        <authorList>
            <person name="Yuan L."/>
        </authorList>
    </citation>
    <scope>NUCLEOTIDE SEQUENCE [LARGE SCALE GENOMIC DNA]</scope>
    <source>
        <strain evidence="7">LY-2023</strain>
        <tissue evidence="7">Leaf</tissue>
    </source>
</reference>
<dbReference type="EC" id="5.4.99.-" evidence="4"/>
<accession>A0AAN9FIY0</accession>
<evidence type="ECO:0000259" key="5">
    <source>
        <dbReference type="Pfam" id="PF13243"/>
    </source>
</evidence>
<dbReference type="Gene3D" id="1.50.10.20">
    <property type="match status" value="2"/>
</dbReference>
<keyword evidence="3 4" id="KW-0413">Isomerase</keyword>
<evidence type="ECO:0000313" key="7">
    <source>
        <dbReference type="EMBL" id="KAK7272778.1"/>
    </source>
</evidence>
<dbReference type="NCBIfam" id="TIGR01787">
    <property type="entry name" value="squalene_cyclas"/>
    <property type="match status" value="1"/>
</dbReference>
<organism evidence="7 8">
    <name type="scientific">Clitoria ternatea</name>
    <name type="common">Butterfly pea</name>
    <dbReference type="NCBI Taxonomy" id="43366"/>
    <lineage>
        <taxon>Eukaryota</taxon>
        <taxon>Viridiplantae</taxon>
        <taxon>Streptophyta</taxon>
        <taxon>Embryophyta</taxon>
        <taxon>Tracheophyta</taxon>
        <taxon>Spermatophyta</taxon>
        <taxon>Magnoliopsida</taxon>
        <taxon>eudicotyledons</taxon>
        <taxon>Gunneridae</taxon>
        <taxon>Pentapetalae</taxon>
        <taxon>rosids</taxon>
        <taxon>fabids</taxon>
        <taxon>Fabales</taxon>
        <taxon>Fabaceae</taxon>
        <taxon>Papilionoideae</taxon>
        <taxon>50 kb inversion clade</taxon>
        <taxon>NPAAA clade</taxon>
        <taxon>indigoferoid/millettioid clade</taxon>
        <taxon>Phaseoleae</taxon>
        <taxon>Clitoria</taxon>
    </lineage>
</organism>
<dbReference type="GO" id="GO:0031559">
    <property type="term" value="F:oxidosqualene cyclase activity"/>
    <property type="evidence" value="ECO:0007669"/>
    <property type="project" value="UniProtKB-ARBA"/>
</dbReference>